<sequence length="496" mass="52956">MYKTKLQELCHQKAWLLPDYATVKGGPDHDPRFQATVTVNGLSFHSQSPAKSSKQAQNDAAKFAIDHFFSSRSSPPPPPPPPPAAAAAAATPVPSSATADFSSNLSSGGALQFKEQETSQIPEGNGPATIAKNEERFTDMQHLYKNQLQSYAQKRNLTLPVYSCDRVGPPHASRFKCKVTIGGQAYESQEFFPTLSKAEHAAARAALMSLAPNGVEDDESAYKNLLQELAQKECYPLPSYTTMVSGEAHRPTFVSTVDVEGELFTGQEARTKKQAELIAAKVAYTALKQRNSRHSPMVCSSGNSSHGPTISCSVNSSQSPVPSCSANSSHSAPCLTLPQQGPPCQILPQQGQKVVQFTSGLRSDLTAYLQQNVQPRLPGHDKKAEEDRGTADIVSCDPPVVSPGLESSSIVNTISSSPDPSKTSLPESGLSSSLSLPHSSINSAATIEHAVGMNISDHNKVIVHPRGTKMTYPRGSIVLSISNGEWVAVQAPQSSK</sequence>
<dbReference type="AlphaFoldDB" id="A0A2C9VBV7"/>
<evidence type="ECO:0000256" key="1">
    <source>
        <dbReference type="ARBA" id="ARBA00022737"/>
    </source>
</evidence>
<dbReference type="OrthoDB" id="5988181at2759"/>
<dbReference type="Pfam" id="PF00035">
    <property type="entry name" value="dsrm"/>
    <property type="match status" value="3"/>
</dbReference>
<comment type="caution">
    <text evidence="6">The sequence shown here is derived from an EMBL/GenBank/DDBJ whole genome shotgun (WGS) entry which is preliminary data.</text>
</comment>
<dbReference type="EMBL" id="CM004395">
    <property type="protein sequence ID" value="OAY41903.1"/>
    <property type="molecule type" value="Genomic_DNA"/>
</dbReference>
<accession>A0A2C9VBV7</accession>
<gene>
    <name evidence="6" type="ORF">MANES_09G138400v8</name>
</gene>
<evidence type="ECO:0000256" key="2">
    <source>
        <dbReference type="ARBA" id="ARBA00022884"/>
    </source>
</evidence>
<name>A0A2C9VBV7_MANES</name>
<feature type="domain" description="DRBM" evidence="5">
    <location>
        <begin position="143"/>
        <end position="212"/>
    </location>
</feature>
<dbReference type="Gramene" id="Manes.09G138400.1.v8.1">
    <property type="protein sequence ID" value="Manes.09G138400.1.v8.1.CDS"/>
    <property type="gene ID" value="Manes.09G138400.v8.1"/>
</dbReference>
<feature type="compositionally biased region" description="Low complexity" evidence="4">
    <location>
        <begin position="85"/>
        <end position="99"/>
    </location>
</feature>
<dbReference type="Gene3D" id="3.30.160.20">
    <property type="match status" value="3"/>
</dbReference>
<evidence type="ECO:0000313" key="7">
    <source>
        <dbReference type="Proteomes" id="UP000091857"/>
    </source>
</evidence>
<dbReference type="GO" id="GO:0003723">
    <property type="term" value="F:RNA binding"/>
    <property type="evidence" value="ECO:0007669"/>
    <property type="project" value="UniProtKB-UniRule"/>
</dbReference>
<feature type="region of interest" description="Disordered" evidence="4">
    <location>
        <begin position="68"/>
        <end position="107"/>
    </location>
</feature>
<dbReference type="PANTHER" id="PTHR46031:SF16">
    <property type="entry name" value="DOUBLE-STRANDED RNA-BINDING PROTEIN 4"/>
    <property type="match status" value="1"/>
</dbReference>
<feature type="domain" description="DRBM" evidence="5">
    <location>
        <begin position="221"/>
        <end position="289"/>
    </location>
</feature>
<organism evidence="6 7">
    <name type="scientific">Manihot esculenta</name>
    <name type="common">Cassava</name>
    <name type="synonym">Jatropha manihot</name>
    <dbReference type="NCBI Taxonomy" id="3983"/>
    <lineage>
        <taxon>Eukaryota</taxon>
        <taxon>Viridiplantae</taxon>
        <taxon>Streptophyta</taxon>
        <taxon>Embryophyta</taxon>
        <taxon>Tracheophyta</taxon>
        <taxon>Spermatophyta</taxon>
        <taxon>Magnoliopsida</taxon>
        <taxon>eudicotyledons</taxon>
        <taxon>Gunneridae</taxon>
        <taxon>Pentapetalae</taxon>
        <taxon>rosids</taxon>
        <taxon>fabids</taxon>
        <taxon>Malpighiales</taxon>
        <taxon>Euphorbiaceae</taxon>
        <taxon>Crotonoideae</taxon>
        <taxon>Manihoteae</taxon>
        <taxon>Manihot</taxon>
    </lineage>
</organism>
<dbReference type="PANTHER" id="PTHR46031">
    <property type="match status" value="1"/>
</dbReference>
<dbReference type="InterPro" id="IPR014720">
    <property type="entry name" value="dsRBD_dom"/>
</dbReference>
<dbReference type="SUPFAM" id="SSF54768">
    <property type="entry name" value="dsRNA-binding domain-like"/>
    <property type="match status" value="3"/>
</dbReference>
<keyword evidence="7" id="KW-1185">Reference proteome</keyword>
<keyword evidence="1" id="KW-0677">Repeat</keyword>
<dbReference type="STRING" id="3983.A0A2C9VBV7"/>
<evidence type="ECO:0000313" key="6">
    <source>
        <dbReference type="EMBL" id="OAY41903.1"/>
    </source>
</evidence>
<keyword evidence="2 3" id="KW-0694">RNA-binding</keyword>
<dbReference type="PROSITE" id="PS50137">
    <property type="entry name" value="DS_RBD"/>
    <property type="match status" value="3"/>
</dbReference>
<dbReference type="SMART" id="SM00358">
    <property type="entry name" value="DSRM"/>
    <property type="match status" value="3"/>
</dbReference>
<feature type="region of interest" description="Disordered" evidence="4">
    <location>
        <begin position="413"/>
        <end position="437"/>
    </location>
</feature>
<protein>
    <recommendedName>
        <fullName evidence="5">DRBM domain-containing protein</fullName>
    </recommendedName>
</protein>
<reference evidence="7" key="1">
    <citation type="journal article" date="2016" name="Nat. Biotechnol.">
        <title>Sequencing wild and cultivated cassava and related species reveals extensive interspecific hybridization and genetic diversity.</title>
        <authorList>
            <person name="Bredeson J.V."/>
            <person name="Lyons J.B."/>
            <person name="Prochnik S.E."/>
            <person name="Wu G.A."/>
            <person name="Ha C.M."/>
            <person name="Edsinger-Gonzales E."/>
            <person name="Grimwood J."/>
            <person name="Schmutz J."/>
            <person name="Rabbi I.Y."/>
            <person name="Egesi C."/>
            <person name="Nauluvula P."/>
            <person name="Lebot V."/>
            <person name="Ndunguru J."/>
            <person name="Mkamilo G."/>
            <person name="Bart R.S."/>
            <person name="Setter T.L."/>
            <person name="Gleadow R.M."/>
            <person name="Kulakow P."/>
            <person name="Ferguson M.E."/>
            <person name="Rounsley S."/>
            <person name="Rokhsar D.S."/>
        </authorList>
    </citation>
    <scope>NUCLEOTIDE SEQUENCE [LARGE SCALE GENOMIC DNA]</scope>
    <source>
        <strain evidence="7">cv. AM560-2</strain>
    </source>
</reference>
<feature type="compositionally biased region" description="Pro residues" evidence="4">
    <location>
        <begin position="74"/>
        <end position="84"/>
    </location>
</feature>
<dbReference type="Proteomes" id="UP000091857">
    <property type="component" value="Chromosome 9"/>
</dbReference>
<evidence type="ECO:0000256" key="4">
    <source>
        <dbReference type="SAM" id="MobiDB-lite"/>
    </source>
</evidence>
<feature type="region of interest" description="Disordered" evidence="4">
    <location>
        <begin position="372"/>
        <end position="398"/>
    </location>
</feature>
<feature type="domain" description="DRBM" evidence="5">
    <location>
        <begin position="1"/>
        <end position="70"/>
    </location>
</feature>
<evidence type="ECO:0000259" key="5">
    <source>
        <dbReference type="PROSITE" id="PS50137"/>
    </source>
</evidence>
<evidence type="ECO:0000256" key="3">
    <source>
        <dbReference type="PROSITE-ProRule" id="PRU00266"/>
    </source>
</evidence>
<proteinExistence type="predicted"/>
<feature type="compositionally biased region" description="Basic and acidic residues" evidence="4">
    <location>
        <begin position="378"/>
        <end position="390"/>
    </location>
</feature>